<name>T0JVX8_COLGC</name>
<dbReference type="OrthoDB" id="4801796at2759"/>
<reference evidence="4" key="1">
    <citation type="journal article" date="2013" name="Mol. Plant Microbe Interact.">
        <title>Global aspects of pacC regulation of pathogenicity genes in Colletotrichum gloeosporioides as revealed by transcriptome analysis.</title>
        <authorList>
            <person name="Alkan N."/>
            <person name="Meng X."/>
            <person name="Friedlander G."/>
            <person name="Reuveni E."/>
            <person name="Sukno S."/>
            <person name="Sherman A."/>
            <person name="Thon M."/>
            <person name="Fluhr R."/>
            <person name="Prusky D."/>
        </authorList>
    </citation>
    <scope>NUCLEOTIDE SEQUENCE [LARGE SCALE GENOMIC DNA]</scope>
    <source>
        <strain evidence="4">Cg-14</strain>
    </source>
</reference>
<feature type="signal peptide" evidence="2">
    <location>
        <begin position="1"/>
        <end position="18"/>
    </location>
</feature>
<dbReference type="OMA" id="VFRVSAW"/>
<protein>
    <submittedName>
        <fullName evidence="3">Uncharacterized protein</fullName>
    </submittedName>
</protein>
<dbReference type="HOGENOM" id="CLU_662235_0_0_1"/>
<evidence type="ECO:0000256" key="1">
    <source>
        <dbReference type="SAM" id="MobiDB-lite"/>
    </source>
</evidence>
<evidence type="ECO:0000313" key="4">
    <source>
        <dbReference type="Proteomes" id="UP000015530"/>
    </source>
</evidence>
<sequence length="507" mass="58130">MHFAISLVISVLAITAQAAVSNRDSTAMTLHKQFVDRQHQVFSLDKRDCVKTGCKCDTRGYQRRFCGACKHPDTKKYIVTRKRACRLYPLTQMAASNRHSPEDVGMADAPEKPPATPEEREKLMEQKFASVLRQEKRTLRSFYDAQEKGAAKWLVNRGVQTVSASWFEWEVHVKVWAKLSATGLKQTQHTDVGEFPWIHEEPSMAPASPTDASQLFAELRLAIIRENSLPALTRIEKRLPLMNEEPEMARNFRGGMDLALRQNIWDHVFLGEPCVPGHPFEVVIPFAEKLRTHGVLDAEELRKHLPAAVHARIIRRLNPSGHYVSVIVFGLAPNAFDNPMNRMNLALSYNMALNWARKIVVTGTSCPVSDAFKNFMIRPVQRESEGASQVVGLAEQRAFTDEELRRCERDLALMPWTSEADHAAYRVGQWLQQQFALTPVQDRYNLLRKWCQQKHTNLENLTSVELREACRLAWEKKISEWMTEREITSWSWNMETFYARQIAAVDC</sequence>
<gene>
    <name evidence="3" type="ORF">CGLO_13711</name>
</gene>
<dbReference type="EMBL" id="AMYD01003072">
    <property type="protein sequence ID" value="EQB47162.1"/>
    <property type="molecule type" value="Genomic_DNA"/>
</dbReference>
<proteinExistence type="predicted"/>
<feature type="chain" id="PRO_5004578356" evidence="2">
    <location>
        <begin position="19"/>
        <end position="507"/>
    </location>
</feature>
<dbReference type="Proteomes" id="UP000015530">
    <property type="component" value="Unassembled WGS sequence"/>
</dbReference>
<evidence type="ECO:0000313" key="3">
    <source>
        <dbReference type="EMBL" id="EQB47162.1"/>
    </source>
</evidence>
<feature type="region of interest" description="Disordered" evidence="1">
    <location>
        <begin position="98"/>
        <end position="118"/>
    </location>
</feature>
<dbReference type="eggNOG" id="ENOG502T66J">
    <property type="taxonomic scope" value="Eukaryota"/>
</dbReference>
<keyword evidence="2" id="KW-0732">Signal</keyword>
<comment type="caution">
    <text evidence="3">The sequence shown here is derived from an EMBL/GenBank/DDBJ whole genome shotgun (WGS) entry which is preliminary data.</text>
</comment>
<organism evidence="3 4">
    <name type="scientific">Colletotrichum gloeosporioides (strain Cg-14)</name>
    <name type="common">Anthracnose fungus</name>
    <name type="synonym">Glomerella cingulata</name>
    <dbReference type="NCBI Taxonomy" id="1237896"/>
    <lineage>
        <taxon>Eukaryota</taxon>
        <taxon>Fungi</taxon>
        <taxon>Dikarya</taxon>
        <taxon>Ascomycota</taxon>
        <taxon>Pezizomycotina</taxon>
        <taxon>Sordariomycetes</taxon>
        <taxon>Hypocreomycetidae</taxon>
        <taxon>Glomerellales</taxon>
        <taxon>Glomerellaceae</taxon>
        <taxon>Colletotrichum</taxon>
        <taxon>Colletotrichum gloeosporioides species complex</taxon>
    </lineage>
</organism>
<accession>T0JVX8</accession>
<evidence type="ECO:0000256" key="2">
    <source>
        <dbReference type="SAM" id="SignalP"/>
    </source>
</evidence>
<dbReference type="AlphaFoldDB" id="T0JVX8"/>